<dbReference type="Proteomes" id="UP001159363">
    <property type="component" value="Chromosome 6"/>
</dbReference>
<organism evidence="2 3">
    <name type="scientific">Dryococelus australis</name>
    <dbReference type="NCBI Taxonomy" id="614101"/>
    <lineage>
        <taxon>Eukaryota</taxon>
        <taxon>Metazoa</taxon>
        <taxon>Ecdysozoa</taxon>
        <taxon>Arthropoda</taxon>
        <taxon>Hexapoda</taxon>
        <taxon>Insecta</taxon>
        <taxon>Pterygota</taxon>
        <taxon>Neoptera</taxon>
        <taxon>Polyneoptera</taxon>
        <taxon>Phasmatodea</taxon>
        <taxon>Verophasmatodea</taxon>
        <taxon>Anareolatae</taxon>
        <taxon>Phasmatidae</taxon>
        <taxon>Eurycanthinae</taxon>
        <taxon>Dryococelus</taxon>
    </lineage>
</organism>
<dbReference type="EMBL" id="JARBHB010000007">
    <property type="protein sequence ID" value="KAJ8879611.1"/>
    <property type="molecule type" value="Genomic_DNA"/>
</dbReference>
<gene>
    <name evidence="2" type="ORF">PR048_020219</name>
</gene>
<feature type="region of interest" description="Disordered" evidence="1">
    <location>
        <begin position="1"/>
        <end position="20"/>
    </location>
</feature>
<keyword evidence="3" id="KW-1185">Reference proteome</keyword>
<protein>
    <submittedName>
        <fullName evidence="2">Uncharacterized protein</fullName>
    </submittedName>
</protein>
<evidence type="ECO:0000313" key="2">
    <source>
        <dbReference type="EMBL" id="KAJ8879611.1"/>
    </source>
</evidence>
<evidence type="ECO:0000313" key="3">
    <source>
        <dbReference type="Proteomes" id="UP001159363"/>
    </source>
</evidence>
<feature type="region of interest" description="Disordered" evidence="1">
    <location>
        <begin position="32"/>
        <end position="61"/>
    </location>
</feature>
<evidence type="ECO:0000256" key="1">
    <source>
        <dbReference type="SAM" id="MobiDB-lite"/>
    </source>
</evidence>
<accession>A0ABQ9H5Q2</accession>
<comment type="caution">
    <text evidence="2">The sequence shown here is derived from an EMBL/GenBank/DDBJ whole genome shotgun (WGS) entry which is preliminary data.</text>
</comment>
<name>A0ABQ9H5Q2_9NEOP</name>
<sequence length="501" mass="55978">MRPEDVARTRPPRVSQDAADEVQMEVIADWQGHRLCSSPRNENAGGNGRSPRKPTDQCHRPARFPHVKIRGWPRLGGRRVIYTTVTPPVVGLRSNGRGSGGVVIRLLASRLSKPGSIPGKVAAGFSHVGIKPDDAACWRVFLGSPVSPAIASLLNINHNSPSSTLKTSSHESGVLSLWCNLPDLVKLSLYEAEEYPGSRTLAVLQKTPKIPRGAGFQIIARMTEKWVQLYSARLQACRSPYALHPMLDFSVSVTEVSLVCKGKRLSPGASRDCLSLRSSDTKSLVFKGSSIDLLSIGYLNLCLASLSHAPNIHKWDPRLHFEMAMEHQPNNDVPRFLRSKAGLYHSFNVLACWQSGVFLQTPRPENHIDVFTIFHILQHVWAFCSAQLHMRSQYHGERNTNFEPSFGINGNTVAIFDSPACNFGCRQLIRRYARISLLVHLGTIEKEGDAIHQVKNSIAHYLCRCWIGPIFFRQSSPDLQERLARKSADILVLDRYTNFRW</sequence>
<proteinExistence type="predicted"/>
<reference evidence="2 3" key="1">
    <citation type="submission" date="2023-02" db="EMBL/GenBank/DDBJ databases">
        <title>LHISI_Scaffold_Assembly.</title>
        <authorList>
            <person name="Stuart O.P."/>
            <person name="Cleave R."/>
            <person name="Magrath M.J.L."/>
            <person name="Mikheyev A.S."/>
        </authorList>
    </citation>
    <scope>NUCLEOTIDE SEQUENCE [LARGE SCALE GENOMIC DNA]</scope>
    <source>
        <strain evidence="2">Daus_M_001</strain>
        <tissue evidence="2">Leg muscle</tissue>
    </source>
</reference>